<evidence type="ECO:0000256" key="4">
    <source>
        <dbReference type="ARBA" id="ARBA00023136"/>
    </source>
</evidence>
<protein>
    <submittedName>
        <fullName evidence="6">Uncharacterized protein</fullName>
    </submittedName>
</protein>
<comment type="caution">
    <text evidence="6">The sequence shown here is derived from an EMBL/GenBank/DDBJ whole genome shotgun (WGS) entry which is preliminary data.</text>
</comment>
<keyword evidence="4" id="KW-0472">Membrane</keyword>
<comment type="subcellular location">
    <subcellularLocation>
        <location evidence="1">Membrane</location>
    </subcellularLocation>
</comment>
<dbReference type="GO" id="GO:0005789">
    <property type="term" value="C:endoplasmic reticulum membrane"/>
    <property type="evidence" value="ECO:0007669"/>
    <property type="project" value="TreeGrafter"/>
</dbReference>
<dbReference type="EMBL" id="QDEB01122931">
    <property type="protein sequence ID" value="RZB40040.1"/>
    <property type="molecule type" value="Genomic_DNA"/>
</dbReference>
<dbReference type="PANTHER" id="PTHR44176:SF1">
    <property type="entry name" value="DNAJ HOMOLOG SUBFAMILY C MEMBER 25"/>
    <property type="match status" value="1"/>
</dbReference>
<proteinExistence type="predicted"/>
<keyword evidence="7" id="KW-1185">Reference proteome</keyword>
<evidence type="ECO:0000256" key="3">
    <source>
        <dbReference type="ARBA" id="ARBA00022989"/>
    </source>
</evidence>
<dbReference type="PANTHER" id="PTHR44176">
    <property type="entry name" value="DNAJ HOMOLOG SUBFAMILY C MEMBER 25"/>
    <property type="match status" value="1"/>
</dbReference>
<dbReference type="OrthoDB" id="270167at2759"/>
<accession>A0A482VA22</accession>
<evidence type="ECO:0000256" key="1">
    <source>
        <dbReference type="ARBA" id="ARBA00004370"/>
    </source>
</evidence>
<dbReference type="Proteomes" id="UP000292052">
    <property type="component" value="Unassembled WGS sequence"/>
</dbReference>
<keyword evidence="3" id="KW-1133">Transmembrane helix</keyword>
<dbReference type="GO" id="GO:0006457">
    <property type="term" value="P:protein folding"/>
    <property type="evidence" value="ECO:0007669"/>
    <property type="project" value="InterPro"/>
</dbReference>
<reference evidence="6 7" key="1">
    <citation type="submission" date="2017-03" db="EMBL/GenBank/DDBJ databases">
        <title>Genome of the blue death feigning beetle - Asbolus verrucosus.</title>
        <authorList>
            <person name="Rider S.D."/>
        </authorList>
    </citation>
    <scope>NUCLEOTIDE SEQUENCE [LARGE SCALE GENOMIC DNA]</scope>
    <source>
        <strain evidence="6">Butters</strain>
        <tissue evidence="6">Head and leg muscle</tissue>
    </source>
</reference>
<dbReference type="InterPro" id="IPR044632">
    <property type="entry name" value="DNAJC25-like"/>
</dbReference>
<dbReference type="STRING" id="1661398.A0A482VA22"/>
<evidence type="ECO:0000313" key="6">
    <source>
        <dbReference type="EMBL" id="RZB40040.1"/>
    </source>
</evidence>
<gene>
    <name evidence="6" type="ORF">BDFB_005348</name>
</gene>
<keyword evidence="5" id="KW-0143">Chaperone</keyword>
<evidence type="ECO:0000256" key="2">
    <source>
        <dbReference type="ARBA" id="ARBA00022692"/>
    </source>
</evidence>
<organism evidence="6 7">
    <name type="scientific">Asbolus verrucosus</name>
    <name type="common">Desert ironclad beetle</name>
    <dbReference type="NCBI Taxonomy" id="1661398"/>
    <lineage>
        <taxon>Eukaryota</taxon>
        <taxon>Metazoa</taxon>
        <taxon>Ecdysozoa</taxon>
        <taxon>Arthropoda</taxon>
        <taxon>Hexapoda</taxon>
        <taxon>Insecta</taxon>
        <taxon>Pterygota</taxon>
        <taxon>Neoptera</taxon>
        <taxon>Endopterygota</taxon>
        <taxon>Coleoptera</taxon>
        <taxon>Polyphaga</taxon>
        <taxon>Cucujiformia</taxon>
        <taxon>Tenebrionidae</taxon>
        <taxon>Pimeliinae</taxon>
        <taxon>Asbolus</taxon>
    </lineage>
</organism>
<name>A0A482VA22_ASBVE</name>
<sequence length="154" mass="18933">MNKGRSKMPKGIDQIIKKVIEDKMDIKGAYAKPTIADILWVQLIISPYTITKYIYWNLSWIWRHTILRQPYDEEEKLYVIRKYLKMGQHQFDSQEDERKQEYLDKELWIRENFDAWFKEEEENAKKQLAENNRYKQYRRYLKNHGVGRMTFDDS</sequence>
<keyword evidence="2" id="KW-0812">Transmembrane</keyword>
<dbReference type="AlphaFoldDB" id="A0A482VA22"/>
<evidence type="ECO:0000313" key="7">
    <source>
        <dbReference type="Proteomes" id="UP000292052"/>
    </source>
</evidence>
<evidence type="ECO:0000256" key="5">
    <source>
        <dbReference type="ARBA" id="ARBA00023186"/>
    </source>
</evidence>